<dbReference type="CDD" id="cd14659">
    <property type="entry name" value="Imelysin-like_IPPA"/>
    <property type="match status" value="1"/>
</dbReference>
<dbReference type="InterPro" id="IPR018976">
    <property type="entry name" value="Imelysin-like"/>
</dbReference>
<dbReference type="EMBL" id="FZPD01000001">
    <property type="protein sequence ID" value="SNS52697.1"/>
    <property type="molecule type" value="Genomic_DNA"/>
</dbReference>
<dbReference type="Pfam" id="PF09375">
    <property type="entry name" value="Peptidase_M75"/>
    <property type="match status" value="1"/>
</dbReference>
<evidence type="ECO:0000259" key="3">
    <source>
        <dbReference type="Pfam" id="PF09375"/>
    </source>
</evidence>
<keyword evidence="5" id="KW-1185">Reference proteome</keyword>
<dbReference type="GO" id="GO:0030313">
    <property type="term" value="C:cell envelope"/>
    <property type="evidence" value="ECO:0007669"/>
    <property type="project" value="UniProtKB-SubCell"/>
</dbReference>
<proteinExistence type="predicted"/>
<evidence type="ECO:0000313" key="4">
    <source>
        <dbReference type="EMBL" id="SNS52697.1"/>
    </source>
</evidence>
<accession>A0A239F7C0</accession>
<comment type="subcellular location">
    <subcellularLocation>
        <location evidence="1">Cell envelope</location>
    </subcellularLocation>
</comment>
<sequence>MKKTYVIFKLIALAGMILIGCSEDENGPATDNFDRKAMLENWADHIIVPGYESYVSSLGELNAKAETFTTTPTLENLTSLKGAWLNSNLAWQKVAMFEIGKAEAITLINFTNIYPTNTEDLLKTIESGDYDLTSISKQDEQGFPAIEYLIYGVRDTDQAIVDLYAQEMVNHPYKIFLLDLTNRLETLAQSVLDDWKNGYRDTFVNNSGSEATSSVNKLVNDYIFYYEKHLRAGKIGIPAGVFTGTVAPEKVEGYYSGKSKELFMAGLDAMSAFFNGKSPDSNLAVEGEGLKTYLDFVQGINEGEDIGELINAQFDLAKTKAEALNDDFAQQIESDNMLMLEAYDELQKNVINMKVDMLQALNIRVDYVDADGD</sequence>
<dbReference type="AlphaFoldDB" id="A0A239F7C0"/>
<organism evidence="4 5">
    <name type="scientific">Ekhidna lutea</name>
    <dbReference type="NCBI Taxonomy" id="447679"/>
    <lineage>
        <taxon>Bacteria</taxon>
        <taxon>Pseudomonadati</taxon>
        <taxon>Bacteroidota</taxon>
        <taxon>Cytophagia</taxon>
        <taxon>Cytophagales</taxon>
        <taxon>Reichenbachiellaceae</taxon>
        <taxon>Ekhidna</taxon>
    </lineage>
</organism>
<feature type="domain" description="Imelysin-like" evidence="3">
    <location>
        <begin position="47"/>
        <end position="336"/>
    </location>
</feature>
<dbReference type="InterPro" id="IPR034984">
    <property type="entry name" value="Imelysin-like_IPPA"/>
</dbReference>
<reference evidence="4 5" key="1">
    <citation type="submission" date="2017-06" db="EMBL/GenBank/DDBJ databases">
        <authorList>
            <person name="Kim H.J."/>
            <person name="Triplett B.A."/>
        </authorList>
    </citation>
    <scope>NUCLEOTIDE SEQUENCE [LARGE SCALE GENOMIC DNA]</scope>
    <source>
        <strain evidence="4 5">DSM 19307</strain>
    </source>
</reference>
<evidence type="ECO:0000256" key="2">
    <source>
        <dbReference type="ARBA" id="ARBA00022729"/>
    </source>
</evidence>
<evidence type="ECO:0000256" key="1">
    <source>
        <dbReference type="ARBA" id="ARBA00004196"/>
    </source>
</evidence>
<evidence type="ECO:0000313" key="5">
    <source>
        <dbReference type="Proteomes" id="UP000198393"/>
    </source>
</evidence>
<gene>
    <name evidence="4" type="ORF">SAMN05421640_0526</name>
</gene>
<name>A0A239F7C0_EKHLU</name>
<dbReference type="Proteomes" id="UP000198393">
    <property type="component" value="Unassembled WGS sequence"/>
</dbReference>
<dbReference type="PROSITE" id="PS51257">
    <property type="entry name" value="PROKAR_LIPOPROTEIN"/>
    <property type="match status" value="1"/>
</dbReference>
<dbReference type="OrthoDB" id="650514at2"/>
<dbReference type="Gene3D" id="1.20.1420.20">
    <property type="entry name" value="M75 peptidase, HXXE motif"/>
    <property type="match status" value="1"/>
</dbReference>
<dbReference type="InterPro" id="IPR038352">
    <property type="entry name" value="Imelysin_sf"/>
</dbReference>
<dbReference type="RefSeq" id="WP_089355285.1">
    <property type="nucleotide sequence ID" value="NZ_FZPD01000001.1"/>
</dbReference>
<keyword evidence="2" id="KW-0732">Signal</keyword>
<protein>
    <submittedName>
        <fullName evidence="4">Imelysin</fullName>
    </submittedName>
</protein>